<keyword evidence="3" id="KW-1185">Reference proteome</keyword>
<feature type="compositionally biased region" description="Basic and acidic residues" evidence="1">
    <location>
        <begin position="1"/>
        <end position="29"/>
    </location>
</feature>
<feature type="region of interest" description="Disordered" evidence="1">
    <location>
        <begin position="1"/>
        <end position="77"/>
    </location>
</feature>
<evidence type="ECO:0000313" key="3">
    <source>
        <dbReference type="Proteomes" id="UP000789570"/>
    </source>
</evidence>
<gene>
    <name evidence="2" type="ORF">FCALED_LOCUS14472</name>
</gene>
<feature type="compositionally biased region" description="Polar residues" evidence="1">
    <location>
        <begin position="61"/>
        <end position="75"/>
    </location>
</feature>
<proteinExistence type="predicted"/>
<reference evidence="2" key="1">
    <citation type="submission" date="2021-06" db="EMBL/GenBank/DDBJ databases">
        <authorList>
            <person name="Kallberg Y."/>
            <person name="Tangrot J."/>
            <person name="Rosling A."/>
        </authorList>
    </citation>
    <scope>NUCLEOTIDE SEQUENCE</scope>
    <source>
        <strain evidence="2">UK204</strain>
    </source>
</reference>
<dbReference type="Proteomes" id="UP000789570">
    <property type="component" value="Unassembled WGS sequence"/>
</dbReference>
<sequence length="119" mass="13850">MDHITALENKNEKLEYNARRLSKEKDLDKKHKIHKKLYTKYQESSSERSSSEYESDEDKNASFTINTPNGQSATSLILKPSSEKSQYINAFYDLINCYAPSDVEYKNIDKNVKINIIHK</sequence>
<dbReference type="EMBL" id="CAJVPQ010010472">
    <property type="protein sequence ID" value="CAG8722612.1"/>
    <property type="molecule type" value="Genomic_DNA"/>
</dbReference>
<organism evidence="2 3">
    <name type="scientific">Funneliformis caledonium</name>
    <dbReference type="NCBI Taxonomy" id="1117310"/>
    <lineage>
        <taxon>Eukaryota</taxon>
        <taxon>Fungi</taxon>
        <taxon>Fungi incertae sedis</taxon>
        <taxon>Mucoromycota</taxon>
        <taxon>Glomeromycotina</taxon>
        <taxon>Glomeromycetes</taxon>
        <taxon>Glomerales</taxon>
        <taxon>Glomeraceae</taxon>
        <taxon>Funneliformis</taxon>
    </lineage>
</organism>
<protein>
    <submittedName>
        <fullName evidence="2">1840_t:CDS:1</fullName>
    </submittedName>
</protein>
<name>A0A9N9I6U4_9GLOM</name>
<feature type="non-terminal residue" evidence="2">
    <location>
        <position position="119"/>
    </location>
</feature>
<comment type="caution">
    <text evidence="2">The sequence shown here is derived from an EMBL/GenBank/DDBJ whole genome shotgun (WGS) entry which is preliminary data.</text>
</comment>
<accession>A0A9N9I6U4</accession>
<dbReference type="AlphaFoldDB" id="A0A9N9I6U4"/>
<evidence type="ECO:0000313" key="2">
    <source>
        <dbReference type="EMBL" id="CAG8722612.1"/>
    </source>
</evidence>
<evidence type="ECO:0000256" key="1">
    <source>
        <dbReference type="SAM" id="MobiDB-lite"/>
    </source>
</evidence>